<evidence type="ECO:0000256" key="1">
    <source>
        <dbReference type="ARBA" id="ARBA00023002"/>
    </source>
</evidence>
<protein>
    <submittedName>
        <fullName evidence="3">2-oxoacid:ferredoxin oxidoreductase subunit beta</fullName>
    </submittedName>
</protein>
<dbReference type="Gene3D" id="3.40.50.970">
    <property type="match status" value="1"/>
</dbReference>
<sequence>MTYLAKPRLHHPTLQRNAVGFTRRDYEGKISTLCAGCGHDSISAAIIQACWELDIQPHRLAKLSGIGCSSKTPDYFLGQSHGFNTVHGRMPSVLTGANLANRSLLYLGVSGDGDSASIGIGQFVHAIRRGVDMAYIVENNGVYGLTKGQFSATADQGSVSRRGVANTDSPLDLVMMALQLGATYVGRGFSGDKGQLVPLIKGALTHRGAAFIDVISPCVAFNNHAGSTRSYDHVRQHNEAVNRLDVIPARKAIEVEQAAGGTLDVTQHDGSVLRLHRLDAGYDPRDRIAAMEVLQQRQARGEVVTGLLHVDPAADDLHAHLGTVGEPLNALDATRLCPGSGALSAINASLR</sequence>
<evidence type="ECO:0000259" key="2">
    <source>
        <dbReference type="Pfam" id="PF02775"/>
    </source>
</evidence>
<dbReference type="GO" id="GO:0044281">
    <property type="term" value="P:small molecule metabolic process"/>
    <property type="evidence" value="ECO:0007669"/>
    <property type="project" value="UniProtKB-ARBA"/>
</dbReference>
<feature type="domain" description="Thiamine pyrophosphate enzyme TPP-binding" evidence="2">
    <location>
        <begin position="66"/>
        <end position="214"/>
    </location>
</feature>
<dbReference type="InterPro" id="IPR029061">
    <property type="entry name" value="THDP-binding"/>
</dbReference>
<dbReference type="PANTHER" id="PTHR48084">
    <property type="entry name" value="2-OXOGLUTARATE OXIDOREDUCTASE SUBUNIT KORB-RELATED"/>
    <property type="match status" value="1"/>
</dbReference>
<dbReference type="CDD" id="cd03375">
    <property type="entry name" value="TPP_OGFOR"/>
    <property type="match status" value="1"/>
</dbReference>
<name>A0A518N545_9GAMM</name>
<reference evidence="3 4" key="1">
    <citation type="submission" date="2019-07" db="EMBL/GenBank/DDBJ databases">
        <title>Full genome sequence of Luteimonas sp. Gr-4.</title>
        <authorList>
            <person name="Im W.-T."/>
        </authorList>
    </citation>
    <scope>NUCLEOTIDE SEQUENCE [LARGE SCALE GENOMIC DNA]</scope>
    <source>
        <strain evidence="3 4">Gr-4</strain>
    </source>
</reference>
<dbReference type="OrthoDB" id="9775140at2"/>
<dbReference type="Proteomes" id="UP000316584">
    <property type="component" value="Chromosome"/>
</dbReference>
<keyword evidence="4" id="KW-1185">Reference proteome</keyword>
<accession>A0A518N545</accession>
<dbReference type="SUPFAM" id="SSF52518">
    <property type="entry name" value="Thiamin diphosphate-binding fold (THDP-binding)"/>
    <property type="match status" value="1"/>
</dbReference>
<dbReference type="KEGG" id="lug:FPZ22_09200"/>
<keyword evidence="1" id="KW-0560">Oxidoreductase</keyword>
<dbReference type="InterPro" id="IPR011766">
    <property type="entry name" value="TPP_enzyme_TPP-bd"/>
</dbReference>
<dbReference type="EMBL" id="CP042218">
    <property type="protein sequence ID" value="QDW67046.1"/>
    <property type="molecule type" value="Genomic_DNA"/>
</dbReference>
<dbReference type="GO" id="GO:0045333">
    <property type="term" value="P:cellular respiration"/>
    <property type="evidence" value="ECO:0007669"/>
    <property type="project" value="UniProtKB-ARBA"/>
</dbReference>
<dbReference type="PANTHER" id="PTHR48084:SF5">
    <property type="entry name" value="BLR6744 PROTEIN"/>
    <property type="match status" value="1"/>
</dbReference>
<organism evidence="3 4">
    <name type="scientific">Luteimonas granuli</name>
    <dbReference type="NCBI Taxonomy" id="1176533"/>
    <lineage>
        <taxon>Bacteria</taxon>
        <taxon>Pseudomonadati</taxon>
        <taxon>Pseudomonadota</taxon>
        <taxon>Gammaproteobacteria</taxon>
        <taxon>Lysobacterales</taxon>
        <taxon>Lysobacteraceae</taxon>
        <taxon>Luteimonas</taxon>
    </lineage>
</organism>
<dbReference type="RefSeq" id="WP_144892364.1">
    <property type="nucleotide sequence ID" value="NZ_CP042218.1"/>
</dbReference>
<proteinExistence type="predicted"/>
<dbReference type="GO" id="GO:0030976">
    <property type="term" value="F:thiamine pyrophosphate binding"/>
    <property type="evidence" value="ECO:0007669"/>
    <property type="project" value="InterPro"/>
</dbReference>
<evidence type="ECO:0000313" key="3">
    <source>
        <dbReference type="EMBL" id="QDW67046.1"/>
    </source>
</evidence>
<dbReference type="GO" id="GO:0016625">
    <property type="term" value="F:oxidoreductase activity, acting on the aldehyde or oxo group of donors, iron-sulfur protein as acceptor"/>
    <property type="evidence" value="ECO:0007669"/>
    <property type="project" value="UniProtKB-ARBA"/>
</dbReference>
<dbReference type="InterPro" id="IPR051457">
    <property type="entry name" value="2-oxoacid:Fd_oxidoreductase"/>
</dbReference>
<dbReference type="AlphaFoldDB" id="A0A518N545"/>
<dbReference type="Pfam" id="PF02775">
    <property type="entry name" value="TPP_enzyme_C"/>
    <property type="match status" value="1"/>
</dbReference>
<gene>
    <name evidence="3" type="ORF">FPZ22_09200</name>
</gene>
<evidence type="ECO:0000313" key="4">
    <source>
        <dbReference type="Proteomes" id="UP000316584"/>
    </source>
</evidence>